<reference evidence="1 2" key="1">
    <citation type="submission" date="2022-01" db="EMBL/GenBank/DDBJ databases">
        <authorList>
            <person name="Xiong W."/>
            <person name="Schranz E."/>
        </authorList>
    </citation>
    <scope>NUCLEOTIDE SEQUENCE [LARGE SCALE GENOMIC DNA]</scope>
</reference>
<evidence type="ECO:0000313" key="2">
    <source>
        <dbReference type="Proteomes" id="UP001157418"/>
    </source>
</evidence>
<dbReference type="Proteomes" id="UP001157418">
    <property type="component" value="Unassembled WGS sequence"/>
</dbReference>
<protein>
    <submittedName>
        <fullName evidence="1">Uncharacterized protein</fullName>
    </submittedName>
</protein>
<sequence>MMGGDDFNFSIGNDGDGSDSGKNVGGDGFCDNSKVMRGGGWIHVIDMMKGIDDLGAVVTMANIGGRRWVVLSPSTIFLGGDRSSDGGVVPRKKAMVMNTMVGGRRWMSDLFFGEVLGGSVWEFMS</sequence>
<keyword evidence="2" id="KW-1185">Reference proteome</keyword>
<proteinExistence type="predicted"/>
<gene>
    <name evidence="1" type="ORF">LVIROSA_LOCUS37156</name>
</gene>
<evidence type="ECO:0000313" key="1">
    <source>
        <dbReference type="EMBL" id="CAH1451823.1"/>
    </source>
</evidence>
<dbReference type="AlphaFoldDB" id="A0AAU9PNC0"/>
<organism evidence="1 2">
    <name type="scientific">Lactuca virosa</name>
    <dbReference type="NCBI Taxonomy" id="75947"/>
    <lineage>
        <taxon>Eukaryota</taxon>
        <taxon>Viridiplantae</taxon>
        <taxon>Streptophyta</taxon>
        <taxon>Embryophyta</taxon>
        <taxon>Tracheophyta</taxon>
        <taxon>Spermatophyta</taxon>
        <taxon>Magnoliopsida</taxon>
        <taxon>eudicotyledons</taxon>
        <taxon>Gunneridae</taxon>
        <taxon>Pentapetalae</taxon>
        <taxon>asterids</taxon>
        <taxon>campanulids</taxon>
        <taxon>Asterales</taxon>
        <taxon>Asteraceae</taxon>
        <taxon>Cichorioideae</taxon>
        <taxon>Cichorieae</taxon>
        <taxon>Lactucinae</taxon>
        <taxon>Lactuca</taxon>
    </lineage>
</organism>
<comment type="caution">
    <text evidence="1">The sequence shown here is derived from an EMBL/GenBank/DDBJ whole genome shotgun (WGS) entry which is preliminary data.</text>
</comment>
<name>A0AAU9PNC0_9ASTR</name>
<dbReference type="EMBL" id="CAKMRJ010005745">
    <property type="protein sequence ID" value="CAH1451823.1"/>
    <property type="molecule type" value="Genomic_DNA"/>
</dbReference>
<accession>A0AAU9PNC0</accession>